<dbReference type="STRING" id="909663.GCA_000512235_02285"/>
<dbReference type="PANTHER" id="PTHR30258">
    <property type="entry name" value="TYPE II SECRETION SYSTEM PROTEIN GSPE-RELATED"/>
    <property type="match status" value="1"/>
</dbReference>
<keyword evidence="3" id="KW-0067">ATP-binding</keyword>
<dbReference type="GO" id="GO:0015628">
    <property type="term" value="P:protein secretion by the type II secretion system"/>
    <property type="evidence" value="ECO:0007669"/>
    <property type="project" value="InterPro"/>
</dbReference>
<dbReference type="InterPro" id="IPR001482">
    <property type="entry name" value="T2SS/T4SS_dom"/>
</dbReference>
<dbReference type="GO" id="GO:0008564">
    <property type="term" value="F:protein-exporting ATPase activity"/>
    <property type="evidence" value="ECO:0007669"/>
    <property type="project" value="UniProtKB-EC"/>
</dbReference>
<dbReference type="FunFam" id="3.40.50.300:FF:000398">
    <property type="entry name" value="Type IV pilus assembly ATPase PilB"/>
    <property type="match status" value="1"/>
</dbReference>
<evidence type="ECO:0000256" key="4">
    <source>
        <dbReference type="ARBA" id="ARBA00024382"/>
    </source>
</evidence>
<dbReference type="Gene3D" id="3.30.450.90">
    <property type="match status" value="1"/>
</dbReference>
<evidence type="ECO:0000256" key="3">
    <source>
        <dbReference type="ARBA" id="ARBA00022840"/>
    </source>
</evidence>
<comment type="similarity">
    <text evidence="1">Belongs to the GSP E family.</text>
</comment>
<dbReference type="PANTHER" id="PTHR30258:SF2">
    <property type="entry name" value="COMG OPERON PROTEIN 1"/>
    <property type="match status" value="1"/>
</dbReference>
<gene>
    <name evidence="5" type="primary">gspE</name>
    <name evidence="5" type="ORF">GXY80_12250</name>
</gene>
<evidence type="ECO:0000313" key="6">
    <source>
        <dbReference type="Proteomes" id="UP000777265"/>
    </source>
</evidence>
<dbReference type="FunFam" id="3.30.450.90:FF:000001">
    <property type="entry name" value="Type II secretion system ATPase GspE"/>
    <property type="match status" value="1"/>
</dbReference>
<proteinExistence type="inferred from homology"/>
<dbReference type="AlphaFoldDB" id="A0A351U1M9"/>
<name>A0A351U1M9_9BACT</name>
<protein>
    <recommendedName>
        <fullName evidence="4">protein-secreting ATPase</fullName>
        <ecNumber evidence="4">7.4.2.8</ecNumber>
    </recommendedName>
</protein>
<evidence type="ECO:0000313" key="5">
    <source>
        <dbReference type="EMBL" id="NLW36229.1"/>
    </source>
</evidence>
<dbReference type="InterPro" id="IPR013369">
    <property type="entry name" value="T2SS_GspE"/>
</dbReference>
<comment type="caution">
    <text evidence="5">The sequence shown here is derived from an EMBL/GenBank/DDBJ whole genome shotgun (WGS) entry which is preliminary data.</text>
</comment>
<dbReference type="GO" id="GO:0016887">
    <property type="term" value="F:ATP hydrolysis activity"/>
    <property type="evidence" value="ECO:0007669"/>
    <property type="project" value="TreeGrafter"/>
</dbReference>
<dbReference type="GO" id="GO:0005524">
    <property type="term" value="F:ATP binding"/>
    <property type="evidence" value="ECO:0007669"/>
    <property type="project" value="UniProtKB-KW"/>
</dbReference>
<accession>A0A351U1M9</accession>
<dbReference type="EC" id="7.4.2.8" evidence="4"/>
<dbReference type="Proteomes" id="UP000777265">
    <property type="component" value="Unassembled WGS sequence"/>
</dbReference>
<dbReference type="Gene3D" id="3.40.50.300">
    <property type="entry name" value="P-loop containing nucleotide triphosphate hydrolases"/>
    <property type="match status" value="1"/>
</dbReference>
<dbReference type="NCBIfam" id="TIGR02533">
    <property type="entry name" value="type_II_gspE"/>
    <property type="match status" value="1"/>
</dbReference>
<reference evidence="5" key="2">
    <citation type="submission" date="2020-01" db="EMBL/GenBank/DDBJ databases">
        <authorList>
            <person name="Campanaro S."/>
        </authorList>
    </citation>
    <scope>NUCLEOTIDE SEQUENCE</scope>
    <source>
        <strain evidence="5">AS06rmzACSIP_7</strain>
    </source>
</reference>
<sequence length="508" mass="56570">MEPAIRESGLLEPVPTSIARLSSSFFEKNRIVPLGCRQDPPVLVVAVCQDFRSANADVLGVHANMPIEKRVVSKEEFEDSLNAFKEEQGREVVIGVVEGLGQGNISEITQEIPNGHDLQDDAANEPPIIKLVNLVFSIAVQDRASDIHIQPLEHEVRVRFRIDGLLFDIYKLPKRTQNAVVSRVKVMAGLDVAEKRLPQDGRIKIRVNDRGIDVRVSIIPSVYGEQVVMRLLDKSTTLVGLDEIGMSELKKTMVSLITRPQGVFLVTGPTGSGKTTTLYAALKHINTPEKNILTIEDPVEYILQGIAQMQINSKIHLDFAKALRSFLRQDPDVIMVGEIRDEETAEIAIQAALTGHLVFSTLHTNDSASALTRLIDMGVEPYLLTSSITAILAQRLVRKICPHCKIVHEVSEYERELLKAYFRNGERTLYKGQGCDYCLNTGYTGRIGIFELLMLTSRIRQMVQEKAPSEEIKAQAIRDGMATLREDGLRKAFEGITTLSEVIRVTIE</sequence>
<dbReference type="InterPro" id="IPR027417">
    <property type="entry name" value="P-loop_NTPase"/>
</dbReference>
<dbReference type="SMART" id="SM00382">
    <property type="entry name" value="AAA"/>
    <property type="match status" value="1"/>
</dbReference>
<evidence type="ECO:0000256" key="1">
    <source>
        <dbReference type="ARBA" id="ARBA00006611"/>
    </source>
</evidence>
<dbReference type="GO" id="GO:0015627">
    <property type="term" value="C:type II protein secretion system complex"/>
    <property type="evidence" value="ECO:0007669"/>
    <property type="project" value="InterPro"/>
</dbReference>
<dbReference type="InterPro" id="IPR003593">
    <property type="entry name" value="AAA+_ATPase"/>
</dbReference>
<dbReference type="GO" id="GO:0005886">
    <property type="term" value="C:plasma membrane"/>
    <property type="evidence" value="ECO:0007669"/>
    <property type="project" value="TreeGrafter"/>
</dbReference>
<keyword evidence="2" id="KW-0547">Nucleotide-binding</keyword>
<dbReference type="Pfam" id="PF00437">
    <property type="entry name" value="T2SSE"/>
    <property type="match status" value="1"/>
</dbReference>
<dbReference type="EMBL" id="JAAYEE010000223">
    <property type="protein sequence ID" value="NLW36229.1"/>
    <property type="molecule type" value="Genomic_DNA"/>
</dbReference>
<organism evidence="5 6">
    <name type="scientific">Syntrophorhabdus aromaticivorans</name>
    <dbReference type="NCBI Taxonomy" id="328301"/>
    <lineage>
        <taxon>Bacteria</taxon>
        <taxon>Pseudomonadati</taxon>
        <taxon>Thermodesulfobacteriota</taxon>
        <taxon>Syntrophorhabdia</taxon>
        <taxon>Syntrophorhabdales</taxon>
        <taxon>Syntrophorhabdaceae</taxon>
        <taxon>Syntrophorhabdus</taxon>
    </lineage>
</organism>
<dbReference type="CDD" id="cd01129">
    <property type="entry name" value="PulE-GspE-like"/>
    <property type="match status" value="1"/>
</dbReference>
<reference evidence="5" key="1">
    <citation type="journal article" date="2020" name="Biotechnol. Biofuels">
        <title>New insights from the biogas microbiome by comprehensive genome-resolved metagenomics of nearly 1600 species originating from multiple anaerobic digesters.</title>
        <authorList>
            <person name="Campanaro S."/>
            <person name="Treu L."/>
            <person name="Rodriguez-R L.M."/>
            <person name="Kovalovszki A."/>
            <person name="Ziels R.M."/>
            <person name="Maus I."/>
            <person name="Zhu X."/>
            <person name="Kougias P.G."/>
            <person name="Basile A."/>
            <person name="Luo G."/>
            <person name="Schluter A."/>
            <person name="Konstantinidis K.T."/>
            <person name="Angelidaki I."/>
        </authorList>
    </citation>
    <scope>NUCLEOTIDE SEQUENCE</scope>
    <source>
        <strain evidence="5">AS06rmzACSIP_7</strain>
    </source>
</reference>
<dbReference type="PROSITE" id="PS00662">
    <property type="entry name" value="T2SP_E"/>
    <property type="match status" value="1"/>
</dbReference>
<evidence type="ECO:0000256" key="2">
    <source>
        <dbReference type="ARBA" id="ARBA00022741"/>
    </source>
</evidence>
<dbReference type="SUPFAM" id="SSF52540">
    <property type="entry name" value="P-loop containing nucleoside triphosphate hydrolases"/>
    <property type="match status" value="1"/>
</dbReference>